<reference evidence="1 2" key="1">
    <citation type="submission" date="2020-07" db="EMBL/GenBank/DDBJ databases">
        <title>Sequencing the genomes of 1000 actinobacteria strains.</title>
        <authorList>
            <person name="Klenk H.-P."/>
        </authorList>
    </citation>
    <scope>NUCLEOTIDE SEQUENCE [LARGE SCALE GENOMIC DNA]</scope>
    <source>
        <strain evidence="1 2">DSM 26341</strain>
    </source>
</reference>
<evidence type="ECO:0000313" key="2">
    <source>
        <dbReference type="Proteomes" id="UP000539111"/>
    </source>
</evidence>
<dbReference type="EMBL" id="JACBZP010000001">
    <property type="protein sequence ID" value="NYI66465.1"/>
    <property type="molecule type" value="Genomic_DNA"/>
</dbReference>
<protein>
    <recommendedName>
        <fullName evidence="3">XcbB/CpsF family capsular polysaccharide biosynthesis protein</fullName>
    </recommendedName>
</protein>
<dbReference type="Proteomes" id="UP000539111">
    <property type="component" value="Unassembled WGS sequence"/>
</dbReference>
<accession>A0A7Z0AAC9</accession>
<organism evidence="1 2">
    <name type="scientific">Spelaeicoccus albus</name>
    <dbReference type="NCBI Taxonomy" id="1280376"/>
    <lineage>
        <taxon>Bacteria</taxon>
        <taxon>Bacillati</taxon>
        <taxon>Actinomycetota</taxon>
        <taxon>Actinomycetes</taxon>
        <taxon>Micrococcales</taxon>
        <taxon>Brevibacteriaceae</taxon>
        <taxon>Spelaeicoccus</taxon>
    </lineage>
</organism>
<evidence type="ECO:0000313" key="1">
    <source>
        <dbReference type="EMBL" id="NYI66465.1"/>
    </source>
</evidence>
<evidence type="ECO:0008006" key="3">
    <source>
        <dbReference type="Google" id="ProtNLM"/>
    </source>
</evidence>
<keyword evidence="2" id="KW-1185">Reference proteome</keyword>
<proteinExistence type="predicted"/>
<dbReference type="RefSeq" id="WP_179425845.1">
    <property type="nucleotide sequence ID" value="NZ_JACBZP010000001.1"/>
</dbReference>
<comment type="caution">
    <text evidence="1">The sequence shown here is derived from an EMBL/GenBank/DDBJ whole genome shotgun (WGS) entry which is preliminary data.</text>
</comment>
<dbReference type="AlphaFoldDB" id="A0A7Z0AAC9"/>
<dbReference type="NCBIfam" id="NF033892">
    <property type="entry name" value="XcbB_CpsF_sero"/>
    <property type="match status" value="1"/>
</dbReference>
<name>A0A7Z0AAC9_9MICO</name>
<gene>
    <name evidence="1" type="ORF">BJY26_000771</name>
</gene>
<sequence length="356" mass="39867">MSVYVHDVNWGADHLEQKLRDGNGEINFVHVNHNDSDSGNLIRCARKSTFARDNLIVLANHGYYSYMSDGDQTRFVHEGSIPNLWKPVKDGKYDVSPDGLIFSVSEPQVKNAKPKLVVLFASMFRRIYTPYLVRHMAPNFMSLQKYISQDAYVVRLADIGGILGSFYLNTRFCPDNTSRIQRLLNHLMLTLGVNKEDIVLYGGSKGGTGALFHGLLGGYQFVSVDPIVSDRHYEDKLDDMHFTSRSHERTIFDRSKDDTFAELMRSYGRNRDNFQSDEAQTGAAGIIVTSERSPQYKYITNVIGDPARANLGLFESSNPKINSHPEVSRNTIHTVTMGMNAMLAGVAIGPGVYSIV</sequence>
<dbReference type="InterPro" id="IPR029058">
    <property type="entry name" value="AB_hydrolase_fold"/>
</dbReference>
<dbReference type="SUPFAM" id="SSF53474">
    <property type="entry name" value="alpha/beta-Hydrolases"/>
    <property type="match status" value="1"/>
</dbReference>